<organism evidence="2 3">
    <name type="scientific">Penicillium brevicompactum</name>
    <dbReference type="NCBI Taxonomy" id="5074"/>
    <lineage>
        <taxon>Eukaryota</taxon>
        <taxon>Fungi</taxon>
        <taxon>Dikarya</taxon>
        <taxon>Ascomycota</taxon>
        <taxon>Pezizomycotina</taxon>
        <taxon>Eurotiomycetes</taxon>
        <taxon>Eurotiomycetidae</taxon>
        <taxon>Eurotiales</taxon>
        <taxon>Aspergillaceae</taxon>
        <taxon>Penicillium</taxon>
    </lineage>
</organism>
<evidence type="ECO:0000256" key="1">
    <source>
        <dbReference type="SAM" id="MobiDB-lite"/>
    </source>
</evidence>
<dbReference type="AlphaFoldDB" id="A0A9W9RP46"/>
<evidence type="ECO:0000313" key="2">
    <source>
        <dbReference type="EMBL" id="KAJ5362789.1"/>
    </source>
</evidence>
<feature type="region of interest" description="Disordered" evidence="1">
    <location>
        <begin position="81"/>
        <end position="125"/>
    </location>
</feature>
<comment type="caution">
    <text evidence="2">The sequence shown here is derived from an EMBL/GenBank/DDBJ whole genome shotgun (WGS) entry which is preliminary data.</text>
</comment>
<reference evidence="2" key="1">
    <citation type="submission" date="2022-12" db="EMBL/GenBank/DDBJ databases">
        <authorList>
            <person name="Petersen C."/>
        </authorList>
    </citation>
    <scope>NUCLEOTIDE SEQUENCE</scope>
    <source>
        <strain evidence="2">IBT 35675</strain>
    </source>
</reference>
<feature type="compositionally biased region" description="Basic and acidic residues" evidence="1">
    <location>
        <begin position="81"/>
        <end position="97"/>
    </location>
</feature>
<name>A0A9W9RP46_PENBR</name>
<dbReference type="Proteomes" id="UP001148299">
    <property type="component" value="Unassembled WGS sequence"/>
</dbReference>
<proteinExistence type="predicted"/>
<gene>
    <name evidence="2" type="ORF">N7541_003633</name>
</gene>
<accession>A0A9W9RP46</accession>
<evidence type="ECO:0000313" key="3">
    <source>
        <dbReference type="Proteomes" id="UP001148299"/>
    </source>
</evidence>
<reference evidence="2" key="2">
    <citation type="journal article" date="2023" name="IMA Fungus">
        <title>Comparative genomic study of the Penicillium genus elucidates a diverse pangenome and 15 lateral gene transfer events.</title>
        <authorList>
            <person name="Petersen C."/>
            <person name="Sorensen T."/>
            <person name="Nielsen M.R."/>
            <person name="Sondergaard T.E."/>
            <person name="Sorensen J.L."/>
            <person name="Fitzpatrick D.A."/>
            <person name="Frisvad J.C."/>
            <person name="Nielsen K.L."/>
        </authorList>
    </citation>
    <scope>NUCLEOTIDE SEQUENCE</scope>
    <source>
        <strain evidence="2">IBT 35675</strain>
    </source>
</reference>
<protein>
    <submittedName>
        <fullName evidence="2">Uncharacterized protein</fullName>
    </submittedName>
</protein>
<sequence length="370" mass="41666">MEAMGKLQGTKETDEVAKMASLIISAQRPKYAGEVEEKDELGRMESLSISAQTQRSAVDILFSLSLELPLRHSIEIPRPSLEEPTFHHTRTRTDGDNHAILPPPPEKRRKRIASRTPSAEDRSAKVPKTQLRNFTGVVEPYVDRKSALYFAKKVYEWPVPKTVTDRMVVWTGGFQHEGSGGAGVVWMRAPNGTEAPNSWTTNPINLTALPRTWKVKGLEYPGKRCTDYAVGLFAIAAAIDLALEELEHPFFNTMHHCKPDDKVYNDLSKSCDVRVTESNSHTESKELFVFTDSKRAMEGLRSKKPTQDEEAREHLERIKTLSERGKASGIHLEVHYCRNRQQLFPGKYLASETAKNVTKGRAAHPFDLCN</sequence>
<keyword evidence="3" id="KW-1185">Reference proteome</keyword>
<dbReference type="EMBL" id="JAPZBR010000002">
    <property type="protein sequence ID" value="KAJ5362789.1"/>
    <property type="molecule type" value="Genomic_DNA"/>
</dbReference>